<keyword evidence="6 12" id="KW-0067">ATP-binding</keyword>
<reference evidence="12 13" key="1">
    <citation type="submission" date="2021-05" db="EMBL/GenBank/DDBJ databases">
        <title>The draft genome of Geobacter pelophilus DSM 12255.</title>
        <authorList>
            <person name="Xu Z."/>
            <person name="Masuda Y."/>
            <person name="Itoh H."/>
            <person name="Senoo K."/>
        </authorList>
    </citation>
    <scope>NUCLEOTIDE SEQUENCE [LARGE SCALE GENOMIC DNA]</scope>
    <source>
        <strain evidence="12 13">DSM 12255</strain>
    </source>
</reference>
<dbReference type="InterPro" id="IPR003439">
    <property type="entry name" value="ABC_transporter-like_ATP-bd"/>
</dbReference>
<dbReference type="InterPro" id="IPR027417">
    <property type="entry name" value="P-loop_NTPase"/>
</dbReference>
<dbReference type="SUPFAM" id="SSF90123">
    <property type="entry name" value="ABC transporter transmembrane region"/>
    <property type="match status" value="1"/>
</dbReference>
<feature type="transmembrane region" description="Helical" evidence="9">
    <location>
        <begin position="271"/>
        <end position="289"/>
    </location>
</feature>
<evidence type="ECO:0000256" key="8">
    <source>
        <dbReference type="ARBA" id="ARBA00023136"/>
    </source>
</evidence>
<dbReference type="SUPFAM" id="SSF52540">
    <property type="entry name" value="P-loop containing nucleoside triphosphate hydrolases"/>
    <property type="match status" value="1"/>
</dbReference>
<dbReference type="RefSeq" id="WP_214171039.1">
    <property type="nucleotide sequence ID" value="NZ_JAHCVJ010000002.1"/>
</dbReference>
<feature type="domain" description="ABC transporter" evidence="10">
    <location>
        <begin position="326"/>
        <end position="559"/>
    </location>
</feature>
<dbReference type="GO" id="GO:0016887">
    <property type="term" value="F:ATP hydrolysis activity"/>
    <property type="evidence" value="ECO:0007669"/>
    <property type="project" value="InterPro"/>
</dbReference>
<protein>
    <submittedName>
        <fullName evidence="12">ABC transporter ATP-binding protein/permease</fullName>
    </submittedName>
</protein>
<feature type="domain" description="ABC transmembrane type-1" evidence="11">
    <location>
        <begin position="9"/>
        <end position="292"/>
    </location>
</feature>
<dbReference type="InterPro" id="IPR011527">
    <property type="entry name" value="ABC1_TM_dom"/>
</dbReference>
<evidence type="ECO:0000313" key="12">
    <source>
        <dbReference type="EMBL" id="MBT0664283.1"/>
    </source>
</evidence>
<comment type="subcellular location">
    <subcellularLocation>
        <location evidence="1">Cell membrane</location>
        <topology evidence="1">Multi-pass membrane protein</topology>
    </subcellularLocation>
</comment>
<evidence type="ECO:0000256" key="4">
    <source>
        <dbReference type="ARBA" id="ARBA00022692"/>
    </source>
</evidence>
<dbReference type="Proteomes" id="UP000811899">
    <property type="component" value="Unassembled WGS sequence"/>
</dbReference>
<keyword evidence="13" id="KW-1185">Reference proteome</keyword>
<evidence type="ECO:0000313" key="13">
    <source>
        <dbReference type="Proteomes" id="UP000811899"/>
    </source>
</evidence>
<dbReference type="InterPro" id="IPR039421">
    <property type="entry name" value="Type_1_exporter"/>
</dbReference>
<organism evidence="12 13">
    <name type="scientific">Geoanaerobacter pelophilus</name>
    <dbReference type="NCBI Taxonomy" id="60036"/>
    <lineage>
        <taxon>Bacteria</taxon>
        <taxon>Pseudomonadati</taxon>
        <taxon>Thermodesulfobacteriota</taxon>
        <taxon>Desulfuromonadia</taxon>
        <taxon>Geobacterales</taxon>
        <taxon>Geobacteraceae</taxon>
        <taxon>Geoanaerobacter</taxon>
    </lineage>
</organism>
<dbReference type="InterPro" id="IPR036640">
    <property type="entry name" value="ABC1_TM_sf"/>
</dbReference>
<evidence type="ECO:0000256" key="2">
    <source>
        <dbReference type="ARBA" id="ARBA00022448"/>
    </source>
</evidence>
<dbReference type="InterPro" id="IPR003593">
    <property type="entry name" value="AAA+_ATPase"/>
</dbReference>
<dbReference type="CDD" id="cd18541">
    <property type="entry name" value="ABC_6TM_TmrB_like"/>
    <property type="match status" value="1"/>
</dbReference>
<evidence type="ECO:0000256" key="5">
    <source>
        <dbReference type="ARBA" id="ARBA00022741"/>
    </source>
</evidence>
<dbReference type="Pfam" id="PF00005">
    <property type="entry name" value="ABC_tran"/>
    <property type="match status" value="1"/>
</dbReference>
<evidence type="ECO:0000256" key="9">
    <source>
        <dbReference type="SAM" id="Phobius"/>
    </source>
</evidence>
<dbReference type="PROSITE" id="PS50929">
    <property type="entry name" value="ABC_TM1F"/>
    <property type="match status" value="1"/>
</dbReference>
<name>A0AAW4L5J2_9BACT</name>
<evidence type="ECO:0000259" key="11">
    <source>
        <dbReference type="PROSITE" id="PS50929"/>
    </source>
</evidence>
<feature type="transmembrane region" description="Helical" evidence="9">
    <location>
        <begin position="119"/>
        <end position="143"/>
    </location>
</feature>
<feature type="transmembrane region" description="Helical" evidence="9">
    <location>
        <begin position="149"/>
        <end position="167"/>
    </location>
</feature>
<keyword evidence="2" id="KW-0813">Transport</keyword>
<dbReference type="GO" id="GO:0005524">
    <property type="term" value="F:ATP binding"/>
    <property type="evidence" value="ECO:0007669"/>
    <property type="project" value="UniProtKB-KW"/>
</dbReference>
<evidence type="ECO:0000256" key="6">
    <source>
        <dbReference type="ARBA" id="ARBA00022840"/>
    </source>
</evidence>
<evidence type="ECO:0000259" key="10">
    <source>
        <dbReference type="PROSITE" id="PS50893"/>
    </source>
</evidence>
<dbReference type="FunFam" id="3.40.50.300:FF:000221">
    <property type="entry name" value="Multidrug ABC transporter ATP-binding protein"/>
    <property type="match status" value="1"/>
</dbReference>
<evidence type="ECO:0000256" key="3">
    <source>
        <dbReference type="ARBA" id="ARBA00022475"/>
    </source>
</evidence>
<dbReference type="SMART" id="SM00382">
    <property type="entry name" value="AAA"/>
    <property type="match status" value="1"/>
</dbReference>
<evidence type="ECO:0000256" key="1">
    <source>
        <dbReference type="ARBA" id="ARBA00004651"/>
    </source>
</evidence>
<dbReference type="GO" id="GO:0015421">
    <property type="term" value="F:ABC-type oligopeptide transporter activity"/>
    <property type="evidence" value="ECO:0007669"/>
    <property type="project" value="TreeGrafter"/>
</dbReference>
<feature type="transmembrane region" description="Helical" evidence="9">
    <location>
        <begin position="7"/>
        <end position="28"/>
    </location>
</feature>
<feature type="transmembrane region" description="Helical" evidence="9">
    <location>
        <begin position="48"/>
        <end position="66"/>
    </location>
</feature>
<dbReference type="Gene3D" id="3.40.50.300">
    <property type="entry name" value="P-loop containing nucleotide triphosphate hydrolases"/>
    <property type="match status" value="1"/>
</dbReference>
<evidence type="ECO:0000256" key="7">
    <source>
        <dbReference type="ARBA" id="ARBA00022989"/>
    </source>
</evidence>
<sequence length="569" mass="62228">MQIRRRSYLLGGLFLLATNGCALFIPWLLKLAVESLQSLHTAPHPPSFYGGLIIGAALLHGTVRVFSRTTLLHAARGIEYQIRDELYARLLKLDQSFFAGERTGDLISRFSNDLTNVRMLVGFGVLNIINSFVIYIAALALMIRLSPALTVFAVIPFPVMIFIVKRMSASMFRRSKKSQEELARLTAAVEENVSAAPLIKAYCREDAAIASFREASGRYMASNMRVAQLRGFMIPVMAATGATGTLIVLLVGGGKVVAGALTLGDFVAFNGYLAMLIWPTIMLGWILNLSQRGAASMERLNWILQAEPRVDEPAEPAAIAALQGDLELRNVVFSYGAETILHGISLKIAKGARLGIVGPIGSGKSTLVRLLARLYRVENDMIFIDGIDINRISLALLRDAIGFVPQEGFLFSRTIAENIAYGKEGASEDEIAEAARMAGLHDEVCRFPEGYATLVGERGITLSGGQKQRTAIARALLKDPAIMILDDPLSAVDAKTEEEILANLANYYGNRTVIIVSHRISALRDCDLIIALEDGRIAEQGSHAQLLELGGKYAALYREQQLRREIEDY</sequence>
<dbReference type="EMBL" id="JAHCVJ010000002">
    <property type="protein sequence ID" value="MBT0664283.1"/>
    <property type="molecule type" value="Genomic_DNA"/>
</dbReference>
<keyword evidence="7 9" id="KW-1133">Transmembrane helix</keyword>
<keyword evidence="3" id="KW-1003">Cell membrane</keyword>
<keyword evidence="4 9" id="KW-0812">Transmembrane</keyword>
<dbReference type="PROSITE" id="PS50893">
    <property type="entry name" value="ABC_TRANSPORTER_2"/>
    <property type="match status" value="1"/>
</dbReference>
<gene>
    <name evidence="12" type="ORF">KI809_08215</name>
</gene>
<accession>A0AAW4L5J2</accession>
<comment type="caution">
    <text evidence="12">The sequence shown here is derived from an EMBL/GenBank/DDBJ whole genome shotgun (WGS) entry which is preliminary data.</text>
</comment>
<dbReference type="GO" id="GO:0005886">
    <property type="term" value="C:plasma membrane"/>
    <property type="evidence" value="ECO:0007669"/>
    <property type="project" value="UniProtKB-SubCell"/>
</dbReference>
<dbReference type="PANTHER" id="PTHR43394:SF1">
    <property type="entry name" value="ATP-BINDING CASSETTE SUB-FAMILY B MEMBER 10, MITOCHONDRIAL"/>
    <property type="match status" value="1"/>
</dbReference>
<proteinExistence type="predicted"/>
<keyword evidence="5" id="KW-0547">Nucleotide-binding</keyword>
<dbReference type="PANTHER" id="PTHR43394">
    <property type="entry name" value="ATP-DEPENDENT PERMEASE MDL1, MITOCHONDRIAL"/>
    <property type="match status" value="1"/>
</dbReference>
<keyword evidence="8 9" id="KW-0472">Membrane</keyword>
<dbReference type="AlphaFoldDB" id="A0AAW4L5J2"/>
<dbReference type="Pfam" id="PF00664">
    <property type="entry name" value="ABC_membrane"/>
    <property type="match status" value="1"/>
</dbReference>
<feature type="transmembrane region" description="Helical" evidence="9">
    <location>
        <begin position="232"/>
        <end position="251"/>
    </location>
</feature>
<dbReference type="Gene3D" id="1.20.1560.10">
    <property type="entry name" value="ABC transporter type 1, transmembrane domain"/>
    <property type="match status" value="1"/>
</dbReference>